<dbReference type="EMBL" id="FNWU01000012">
    <property type="protein sequence ID" value="SEH60603.1"/>
    <property type="molecule type" value="Genomic_DNA"/>
</dbReference>
<proteinExistence type="predicted"/>
<sequence>MGYDYTCDECGEPGEHPGLLGSFNKRTWTTTPFGERLQALGYELGDTITLCPECTHRLLR</sequence>
<dbReference type="STRING" id="1267564.SAMN05192561_11219"/>
<accession>A0A1H6JLH2</accession>
<evidence type="ECO:0000313" key="2">
    <source>
        <dbReference type="Proteomes" id="UP000199215"/>
    </source>
</evidence>
<dbReference type="AlphaFoldDB" id="A0A1H6JLH2"/>
<dbReference type="RefSeq" id="WP_092817592.1">
    <property type="nucleotide sequence ID" value="NZ_FNWU01000012.1"/>
</dbReference>
<organism evidence="1 2">
    <name type="scientific">Halopenitus malekzadehii</name>
    <dbReference type="NCBI Taxonomy" id="1267564"/>
    <lineage>
        <taxon>Archaea</taxon>
        <taxon>Methanobacteriati</taxon>
        <taxon>Methanobacteriota</taxon>
        <taxon>Stenosarchaea group</taxon>
        <taxon>Halobacteria</taxon>
        <taxon>Halobacteriales</taxon>
        <taxon>Haloferacaceae</taxon>
        <taxon>Halopenitus</taxon>
    </lineage>
</organism>
<reference evidence="1 2" key="1">
    <citation type="submission" date="2016-10" db="EMBL/GenBank/DDBJ databases">
        <authorList>
            <person name="de Groot N.N."/>
        </authorList>
    </citation>
    <scope>NUCLEOTIDE SEQUENCE [LARGE SCALE GENOMIC DNA]</scope>
    <source>
        <strain evidence="1 2">IBRC-M10418</strain>
    </source>
</reference>
<evidence type="ECO:0000313" key="1">
    <source>
        <dbReference type="EMBL" id="SEH60603.1"/>
    </source>
</evidence>
<protein>
    <submittedName>
        <fullName evidence="1">Uncharacterized protein</fullName>
    </submittedName>
</protein>
<name>A0A1H6JLH2_9EURY</name>
<keyword evidence="2" id="KW-1185">Reference proteome</keyword>
<dbReference type="OrthoDB" id="350385at2157"/>
<gene>
    <name evidence="1" type="ORF">SAMN05192561_11219</name>
</gene>
<dbReference type="Proteomes" id="UP000199215">
    <property type="component" value="Unassembled WGS sequence"/>
</dbReference>